<keyword evidence="2" id="KW-1185">Reference proteome</keyword>
<protein>
    <submittedName>
        <fullName evidence="1">Uncharacterized protein</fullName>
    </submittedName>
</protein>
<dbReference type="Proteomes" id="UP001162992">
    <property type="component" value="Chromosome 18"/>
</dbReference>
<evidence type="ECO:0000313" key="2">
    <source>
        <dbReference type="Proteomes" id="UP001162992"/>
    </source>
</evidence>
<gene>
    <name evidence="1" type="ORF">O6H91_18G064000</name>
</gene>
<reference evidence="2" key="1">
    <citation type="journal article" date="2024" name="Proc. Natl. Acad. Sci. U.S.A.">
        <title>Extraordinary preservation of gene collinearity over three hundred million years revealed in homosporous lycophytes.</title>
        <authorList>
            <person name="Li C."/>
            <person name="Wickell D."/>
            <person name="Kuo L.Y."/>
            <person name="Chen X."/>
            <person name="Nie B."/>
            <person name="Liao X."/>
            <person name="Peng D."/>
            <person name="Ji J."/>
            <person name="Jenkins J."/>
            <person name="Williams M."/>
            <person name="Shu S."/>
            <person name="Plott C."/>
            <person name="Barry K."/>
            <person name="Rajasekar S."/>
            <person name="Grimwood J."/>
            <person name="Han X."/>
            <person name="Sun S."/>
            <person name="Hou Z."/>
            <person name="He W."/>
            <person name="Dai G."/>
            <person name="Sun C."/>
            <person name="Schmutz J."/>
            <person name="Leebens-Mack J.H."/>
            <person name="Li F.W."/>
            <person name="Wang L."/>
        </authorList>
    </citation>
    <scope>NUCLEOTIDE SEQUENCE [LARGE SCALE GENOMIC DNA]</scope>
    <source>
        <strain evidence="2">cv. PW_Plant_1</strain>
    </source>
</reference>
<sequence>MADEEMAHQPRAAGAELPKDSSSSSWVGMGWGRWATPKLSLLSDLQMAAEEITRKAMEAAKGAARGVTESPGSEENSNSEGPTQEANDAPSVATGEVPVSLDAAKNATNLDEKMREATLKIFEDASKDSFLGHGLKILDNSVESLASGAWQALGTAWKGSVSFAQKLENSAENFAGTMQTGDLTAKATAFAPTLIEGGKVLTARGIEMLEYVGRETMDIIISETGIKLEDDAKQSDLLGSGVENDDIEEDITFDRCFYIYGGPEHLEELEALSSHHALLCNRARAKLSNDQRIAFDGLVKQIREIFTLGNENNVDSPTDKGKRMEMENTSEANEIRALHDSSVRKAAELAMGFTATIGGLAMTEVVQKTCDRLEAMKAEGIHRLSELCALCIAHFVTLGNSLLATKSSEVFDPRNGYYEFEWPDDCVGKAINIRTKARAMAKDIEAVVDSFLTGIGDVTATFQAAIAQEVVLVKDSEGKDMRHGLLGEASIEEQASTISGSLESDGSAAIEKMQDALHRLLYVVIYTSL</sequence>
<comment type="caution">
    <text evidence="1">The sequence shown here is derived from an EMBL/GenBank/DDBJ whole genome shotgun (WGS) entry which is preliminary data.</text>
</comment>
<proteinExistence type="predicted"/>
<organism evidence="1 2">
    <name type="scientific">Diphasiastrum complanatum</name>
    <name type="common">Issler's clubmoss</name>
    <name type="synonym">Lycopodium complanatum</name>
    <dbReference type="NCBI Taxonomy" id="34168"/>
    <lineage>
        <taxon>Eukaryota</taxon>
        <taxon>Viridiplantae</taxon>
        <taxon>Streptophyta</taxon>
        <taxon>Embryophyta</taxon>
        <taxon>Tracheophyta</taxon>
        <taxon>Lycopodiopsida</taxon>
        <taxon>Lycopodiales</taxon>
        <taxon>Lycopodiaceae</taxon>
        <taxon>Lycopodioideae</taxon>
        <taxon>Diphasiastrum</taxon>
    </lineage>
</organism>
<dbReference type="EMBL" id="CM055109">
    <property type="protein sequence ID" value="KAJ7523828.1"/>
    <property type="molecule type" value="Genomic_DNA"/>
</dbReference>
<name>A0ACC2B1Y8_DIPCM</name>
<accession>A0ACC2B1Y8</accession>
<evidence type="ECO:0000313" key="1">
    <source>
        <dbReference type="EMBL" id="KAJ7523828.1"/>
    </source>
</evidence>